<dbReference type="EMBL" id="GBXM01087076">
    <property type="protein sequence ID" value="JAH21501.1"/>
    <property type="molecule type" value="Transcribed_RNA"/>
</dbReference>
<organism evidence="2">
    <name type="scientific">Anguilla anguilla</name>
    <name type="common">European freshwater eel</name>
    <name type="synonym">Muraena anguilla</name>
    <dbReference type="NCBI Taxonomy" id="7936"/>
    <lineage>
        <taxon>Eukaryota</taxon>
        <taxon>Metazoa</taxon>
        <taxon>Chordata</taxon>
        <taxon>Craniata</taxon>
        <taxon>Vertebrata</taxon>
        <taxon>Euteleostomi</taxon>
        <taxon>Actinopterygii</taxon>
        <taxon>Neopterygii</taxon>
        <taxon>Teleostei</taxon>
        <taxon>Anguilliformes</taxon>
        <taxon>Anguillidae</taxon>
        <taxon>Anguilla</taxon>
    </lineage>
</organism>
<accession>A0A0E9QX26</accession>
<name>A0A0E9QX26_ANGAN</name>
<evidence type="ECO:0000313" key="2">
    <source>
        <dbReference type="EMBL" id="JAH21501.1"/>
    </source>
</evidence>
<keyword evidence="1" id="KW-0472">Membrane</keyword>
<sequence length="62" mass="7345">MRSALFTTGRKVLRAVKSLLNSDDVLLRFVSNFCFVCFVCFSFFPHLKFRLSYSKHRSARHR</sequence>
<feature type="transmembrane region" description="Helical" evidence="1">
    <location>
        <begin position="25"/>
        <end position="47"/>
    </location>
</feature>
<evidence type="ECO:0000256" key="1">
    <source>
        <dbReference type="SAM" id="Phobius"/>
    </source>
</evidence>
<dbReference type="AlphaFoldDB" id="A0A0E9QX26"/>
<keyword evidence="1" id="KW-1133">Transmembrane helix</keyword>
<protein>
    <submittedName>
        <fullName evidence="2">Uncharacterized protein</fullName>
    </submittedName>
</protein>
<keyword evidence="1" id="KW-0812">Transmembrane</keyword>
<proteinExistence type="predicted"/>
<reference evidence="2" key="1">
    <citation type="submission" date="2014-11" db="EMBL/GenBank/DDBJ databases">
        <authorList>
            <person name="Amaro Gonzalez C."/>
        </authorList>
    </citation>
    <scope>NUCLEOTIDE SEQUENCE</scope>
</reference>
<reference evidence="2" key="2">
    <citation type="journal article" date="2015" name="Fish Shellfish Immunol.">
        <title>Early steps in the European eel (Anguilla anguilla)-Vibrio vulnificus interaction in the gills: Role of the RtxA13 toxin.</title>
        <authorList>
            <person name="Callol A."/>
            <person name="Pajuelo D."/>
            <person name="Ebbesson L."/>
            <person name="Teles M."/>
            <person name="MacKenzie S."/>
            <person name="Amaro C."/>
        </authorList>
    </citation>
    <scope>NUCLEOTIDE SEQUENCE</scope>
</reference>